<dbReference type="AlphaFoldDB" id="D4ZL81"/>
<evidence type="ECO:0000313" key="2">
    <source>
        <dbReference type="Proteomes" id="UP000002350"/>
    </source>
</evidence>
<dbReference type="EMBL" id="AP011177">
    <property type="protein sequence ID" value="BAJ02430.1"/>
    <property type="molecule type" value="Genomic_DNA"/>
</dbReference>
<dbReference type="KEGG" id="svo:SVI_2459"/>
<reference evidence="2" key="1">
    <citation type="journal article" date="2010" name="Mol. Biosyst.">
        <title>Complete genome sequence and comparative analysis of Shewanella violacea, a psychrophilic and piezophilic bacterium from deep sea floor sediments.</title>
        <authorList>
            <person name="Aono E."/>
            <person name="Baba T."/>
            <person name="Ara T."/>
            <person name="Nishi T."/>
            <person name="Nakamichi T."/>
            <person name="Inamoto E."/>
            <person name="Toyonaga H."/>
            <person name="Hasegawa M."/>
            <person name="Takai Y."/>
            <person name="Okumura Y."/>
            <person name="Baba M."/>
            <person name="Tomita M."/>
            <person name="Kato C."/>
            <person name="Oshima T."/>
            <person name="Nakasone K."/>
            <person name="Mori H."/>
        </authorList>
    </citation>
    <scope>NUCLEOTIDE SEQUENCE [LARGE SCALE GENOMIC DNA]</scope>
    <source>
        <strain evidence="2">JCM 10179 / CIP 106290 / LMG 19151 / DSS12</strain>
    </source>
</reference>
<dbReference type="HOGENOM" id="CLU_3257792_0_0_6"/>
<proteinExistence type="predicted"/>
<accession>D4ZL81</accession>
<dbReference type="STRING" id="637905.SVI_2459"/>
<keyword evidence="2" id="KW-1185">Reference proteome</keyword>
<evidence type="ECO:0000313" key="1">
    <source>
        <dbReference type="EMBL" id="BAJ02430.1"/>
    </source>
</evidence>
<protein>
    <submittedName>
        <fullName evidence="1">Uncharacterized protein</fullName>
    </submittedName>
</protein>
<name>D4ZL81_SHEVD</name>
<sequence>MVKYGHGVFNPGYEMTVIVLPTVPALFRIRFRHIGTNTGYLL</sequence>
<organism evidence="1 2">
    <name type="scientific">Shewanella violacea (strain JCM 10179 / CIP 106290 / LMG 19151 / DSS12)</name>
    <dbReference type="NCBI Taxonomy" id="637905"/>
    <lineage>
        <taxon>Bacteria</taxon>
        <taxon>Pseudomonadati</taxon>
        <taxon>Pseudomonadota</taxon>
        <taxon>Gammaproteobacteria</taxon>
        <taxon>Alteromonadales</taxon>
        <taxon>Shewanellaceae</taxon>
        <taxon>Shewanella</taxon>
    </lineage>
</organism>
<dbReference type="Proteomes" id="UP000002350">
    <property type="component" value="Chromosome"/>
</dbReference>
<gene>
    <name evidence="1" type="ordered locus">SVI_2459</name>
</gene>